<dbReference type="PANTHER" id="PTHR21174">
    <property type="match status" value="1"/>
</dbReference>
<dbReference type="PANTHER" id="PTHR21174:SF0">
    <property type="entry name" value="HD PHOSPHOHYDROLASE FAMILY PROTEIN-RELATED"/>
    <property type="match status" value="1"/>
</dbReference>
<name>A0ABW4TYS2_9SPHN</name>
<organism evidence="1 2">
    <name type="scientific">Sphingomonas arantia</name>
    <dbReference type="NCBI Taxonomy" id="1460676"/>
    <lineage>
        <taxon>Bacteria</taxon>
        <taxon>Pseudomonadati</taxon>
        <taxon>Pseudomonadota</taxon>
        <taxon>Alphaproteobacteria</taxon>
        <taxon>Sphingomonadales</taxon>
        <taxon>Sphingomonadaceae</taxon>
        <taxon>Sphingomonas</taxon>
    </lineage>
</organism>
<dbReference type="Proteomes" id="UP001597400">
    <property type="component" value="Unassembled WGS sequence"/>
</dbReference>
<dbReference type="PIRSF" id="PIRSF035170">
    <property type="entry name" value="HD_phosphohydro"/>
    <property type="match status" value="1"/>
</dbReference>
<gene>
    <name evidence="1" type="ORF">ACFSGX_06620</name>
</gene>
<evidence type="ECO:0008006" key="3">
    <source>
        <dbReference type="Google" id="ProtNLM"/>
    </source>
</evidence>
<accession>A0ABW4TYS2</accession>
<protein>
    <recommendedName>
        <fullName evidence="3">Metal-dependent HD superfamily phosphohydrolase</fullName>
    </recommendedName>
</protein>
<dbReference type="RefSeq" id="WP_380928516.1">
    <property type="nucleotide sequence ID" value="NZ_JBHUGS010000002.1"/>
</dbReference>
<keyword evidence="2" id="KW-1185">Reference proteome</keyword>
<proteinExistence type="predicted"/>
<evidence type="ECO:0000313" key="1">
    <source>
        <dbReference type="EMBL" id="MFD1950438.1"/>
    </source>
</evidence>
<evidence type="ECO:0000313" key="2">
    <source>
        <dbReference type="Proteomes" id="UP001597400"/>
    </source>
</evidence>
<dbReference type="SUPFAM" id="SSF109604">
    <property type="entry name" value="HD-domain/PDEase-like"/>
    <property type="match status" value="1"/>
</dbReference>
<reference evidence="2" key="1">
    <citation type="journal article" date="2019" name="Int. J. Syst. Evol. Microbiol.">
        <title>The Global Catalogue of Microorganisms (GCM) 10K type strain sequencing project: providing services to taxonomists for standard genome sequencing and annotation.</title>
        <authorList>
            <consortium name="The Broad Institute Genomics Platform"/>
            <consortium name="The Broad Institute Genome Sequencing Center for Infectious Disease"/>
            <person name="Wu L."/>
            <person name="Ma J."/>
        </authorList>
    </citation>
    <scope>NUCLEOTIDE SEQUENCE [LARGE SCALE GENOMIC DNA]</scope>
    <source>
        <strain evidence="2">CGMCC 1.12702</strain>
    </source>
</reference>
<dbReference type="EMBL" id="JBHUGS010000002">
    <property type="protein sequence ID" value="MFD1950438.1"/>
    <property type="molecule type" value="Genomic_DNA"/>
</dbReference>
<dbReference type="InterPro" id="IPR009218">
    <property type="entry name" value="HD_phosphohydro"/>
</dbReference>
<comment type="caution">
    <text evidence="1">The sequence shown here is derived from an EMBL/GenBank/DDBJ whole genome shotgun (WGS) entry which is preliminary data.</text>
</comment>
<sequence length="213" mass="24216">MHTDHPAWGIPIPADLAARVPDTLLVQLRARHDAPLRAYHDWAHIQTLLTLLIEVRPLLHDEDAVLWAILYHDAIYDPRAPDNEERSAQLLETELSGRLDPATLARAAMLTRATARHLLPDADASIRSDAALFLDMDLSILAAPQDRFDGYETDIRHEYAHVPDDLFRAARARILTTFLERPRLFLSDWGHARFEAAARDNLRATLRRLPEPP</sequence>